<accession>A0ABM8AKM8</accession>
<organism evidence="2 3">
    <name type="scientific">Deinococcus aetherius</name>
    <dbReference type="NCBI Taxonomy" id="200252"/>
    <lineage>
        <taxon>Bacteria</taxon>
        <taxon>Thermotogati</taxon>
        <taxon>Deinococcota</taxon>
        <taxon>Deinococci</taxon>
        <taxon>Deinococcales</taxon>
        <taxon>Deinococcaceae</taxon>
        <taxon>Deinococcus</taxon>
    </lineage>
</organism>
<name>A0ABM8AKM8_9DEIO</name>
<dbReference type="EMBL" id="AP026562">
    <property type="protein sequence ID" value="BDP44374.1"/>
    <property type="molecule type" value="Genomic_DNA"/>
</dbReference>
<evidence type="ECO:0000313" key="2">
    <source>
        <dbReference type="EMBL" id="BDP44374.1"/>
    </source>
</evidence>
<feature type="compositionally biased region" description="Basic and acidic residues" evidence="1">
    <location>
        <begin position="80"/>
        <end position="95"/>
    </location>
</feature>
<evidence type="ECO:0000313" key="3">
    <source>
        <dbReference type="Proteomes" id="UP001064971"/>
    </source>
</evidence>
<dbReference type="Proteomes" id="UP001064971">
    <property type="component" value="Plasmid pDAETH-2"/>
</dbReference>
<evidence type="ECO:0000256" key="1">
    <source>
        <dbReference type="SAM" id="MobiDB-lite"/>
    </source>
</evidence>
<sequence>MTAKPRSRRYGSRKLAATASPGSGAWVSRRTRARARSVNASSSTAAAAQRARVSRWSGEIRGETLMGETSFGVGATGCRAQEHRARREVDGERTVRRPLILRPEPHEDTAAPAAGGGNLA</sequence>
<protein>
    <submittedName>
        <fullName evidence="2">Uncharacterized protein</fullName>
    </submittedName>
</protein>
<geneLocation type="plasmid" evidence="2 3">
    <name>pDAETH-2</name>
</geneLocation>
<proteinExistence type="predicted"/>
<gene>
    <name evidence="2" type="ORF">DAETH_43430</name>
</gene>
<keyword evidence="2" id="KW-0614">Plasmid</keyword>
<feature type="compositionally biased region" description="Basic residues" evidence="1">
    <location>
        <begin position="1"/>
        <end position="12"/>
    </location>
</feature>
<feature type="region of interest" description="Disordered" evidence="1">
    <location>
        <begin position="80"/>
        <end position="120"/>
    </location>
</feature>
<feature type="region of interest" description="Disordered" evidence="1">
    <location>
        <begin position="1"/>
        <end position="30"/>
    </location>
</feature>
<keyword evidence="3" id="KW-1185">Reference proteome</keyword>
<reference evidence="2" key="1">
    <citation type="submission" date="2022-07" db="EMBL/GenBank/DDBJ databases">
        <title>Complete Genome Sequence of the Radioresistant Bacterium Deinococcus aetherius ST0316, Isolated from the Air Dust collected in Lower Stratosphere above Japan.</title>
        <authorList>
            <person name="Satoh K."/>
            <person name="Hagiwara K."/>
            <person name="Katsumata K."/>
            <person name="Kubo A."/>
            <person name="Yokobori S."/>
            <person name="Yamagishi A."/>
            <person name="Oono Y."/>
            <person name="Narumi I."/>
        </authorList>
    </citation>
    <scope>NUCLEOTIDE SEQUENCE</scope>
    <source>
        <strain evidence="2">ST0316</strain>
        <plasmid evidence="2">pDAETH-2</plasmid>
    </source>
</reference>